<dbReference type="GO" id="GO:0003676">
    <property type="term" value="F:nucleic acid binding"/>
    <property type="evidence" value="ECO:0007669"/>
    <property type="project" value="InterPro"/>
</dbReference>
<dbReference type="Gene3D" id="3.30.420.10">
    <property type="entry name" value="Ribonuclease H-like superfamily/Ribonuclease H"/>
    <property type="match status" value="1"/>
</dbReference>
<dbReference type="InterPro" id="IPR052709">
    <property type="entry name" value="Transposase-MT_Hybrid"/>
</dbReference>
<sequence length="104" mass="12399">MECCQQLLQRYHDKGDDFLLNNVTGDESWVHHYDPEENDKALNIDIWVLLLRKSSNTTIRKKILLTVFWDAHRVYVTDYLEQGTTVNSSQYIETLKHLRRCDSR</sequence>
<dbReference type="Pfam" id="PF01359">
    <property type="entry name" value="Transposase_1"/>
    <property type="match status" value="1"/>
</dbReference>
<proteinExistence type="predicted"/>
<dbReference type="InterPro" id="IPR036397">
    <property type="entry name" value="RNaseH_sf"/>
</dbReference>
<reference evidence="1" key="1">
    <citation type="submission" date="2015-11" db="EMBL/GenBank/DDBJ databases">
        <title>De novo transcriptome assembly of four potential Pierce s Disease insect vectors from Arizona vineyards.</title>
        <authorList>
            <person name="Tassone E.E."/>
        </authorList>
    </citation>
    <scope>NUCLEOTIDE SEQUENCE</scope>
</reference>
<dbReference type="InterPro" id="IPR001888">
    <property type="entry name" value="Transposase_1"/>
</dbReference>
<organism evidence="1">
    <name type="scientific">Graphocephala atropunctata</name>
    <dbReference type="NCBI Taxonomy" id="36148"/>
    <lineage>
        <taxon>Eukaryota</taxon>
        <taxon>Metazoa</taxon>
        <taxon>Ecdysozoa</taxon>
        <taxon>Arthropoda</taxon>
        <taxon>Hexapoda</taxon>
        <taxon>Insecta</taxon>
        <taxon>Pterygota</taxon>
        <taxon>Neoptera</taxon>
        <taxon>Paraneoptera</taxon>
        <taxon>Hemiptera</taxon>
        <taxon>Auchenorrhyncha</taxon>
        <taxon>Membracoidea</taxon>
        <taxon>Cicadellidae</taxon>
        <taxon>Cicadellinae</taxon>
        <taxon>Cicadellini</taxon>
        <taxon>Graphocephala</taxon>
    </lineage>
</organism>
<accession>A0A1B6LW98</accession>
<gene>
    <name evidence="1" type="ORF">g.19972</name>
</gene>
<name>A0A1B6LW98_9HEMI</name>
<evidence type="ECO:0000313" key="1">
    <source>
        <dbReference type="EMBL" id="JAT27943.1"/>
    </source>
</evidence>
<dbReference type="EMBL" id="GEBQ01012034">
    <property type="protein sequence ID" value="JAT27943.1"/>
    <property type="molecule type" value="Transcribed_RNA"/>
</dbReference>
<dbReference type="PANTHER" id="PTHR46060">
    <property type="entry name" value="MARINER MOS1 TRANSPOSASE-LIKE PROTEIN"/>
    <property type="match status" value="1"/>
</dbReference>
<protein>
    <recommendedName>
        <fullName evidence="2">Mariner Mos1 transposase</fullName>
    </recommendedName>
</protein>
<dbReference type="PANTHER" id="PTHR46060:SF1">
    <property type="entry name" value="MARINER MOS1 TRANSPOSASE-LIKE PROTEIN"/>
    <property type="match status" value="1"/>
</dbReference>
<evidence type="ECO:0008006" key="2">
    <source>
        <dbReference type="Google" id="ProtNLM"/>
    </source>
</evidence>
<dbReference type="AlphaFoldDB" id="A0A1B6LW98"/>